<keyword evidence="1" id="KW-0637">Prenyltransferase</keyword>
<keyword evidence="4" id="KW-0808">Transferase</keyword>
<evidence type="ECO:0000256" key="1">
    <source>
        <dbReference type="ARBA" id="ARBA00022602"/>
    </source>
</evidence>
<keyword evidence="3" id="KW-0288">FMN</keyword>
<accession>A0A1B1U6V7</accession>
<dbReference type="NCBIfam" id="NF004685">
    <property type="entry name" value="PRK06029.1"/>
    <property type="match status" value="1"/>
</dbReference>
<keyword evidence="7" id="KW-1185">Reference proteome</keyword>
<dbReference type="InterPro" id="IPR003382">
    <property type="entry name" value="Flavoprotein"/>
</dbReference>
<feature type="domain" description="Flavoprotein" evidence="5">
    <location>
        <begin position="2"/>
        <end position="173"/>
    </location>
</feature>
<dbReference type="GO" id="GO:0016829">
    <property type="term" value="F:lyase activity"/>
    <property type="evidence" value="ECO:0007669"/>
    <property type="project" value="UniProtKB-KW"/>
</dbReference>
<dbReference type="RefSeq" id="WP_066341308.1">
    <property type="nucleotide sequence ID" value="NZ_CP016503.1"/>
</dbReference>
<evidence type="ECO:0000313" key="6">
    <source>
        <dbReference type="EMBL" id="ANV98498.1"/>
    </source>
</evidence>
<gene>
    <name evidence="6" type="ORF">BBW65_06695</name>
</gene>
<dbReference type="InterPro" id="IPR036551">
    <property type="entry name" value="Flavin_trans-like"/>
</dbReference>
<dbReference type="STRING" id="222136.BBW65_06695"/>
<dbReference type="KEGG" id="het:BBW65_06695"/>
<dbReference type="Proteomes" id="UP000092884">
    <property type="component" value="Chromosome"/>
</dbReference>
<evidence type="ECO:0000256" key="3">
    <source>
        <dbReference type="ARBA" id="ARBA00022643"/>
    </source>
</evidence>
<evidence type="ECO:0000259" key="5">
    <source>
        <dbReference type="Pfam" id="PF02441"/>
    </source>
</evidence>
<name>A0A1B1U6V7_9HELI</name>
<keyword evidence="2" id="KW-0285">Flavoprotein</keyword>
<evidence type="ECO:0000256" key="4">
    <source>
        <dbReference type="ARBA" id="ARBA00022679"/>
    </source>
</evidence>
<keyword evidence="6" id="KW-0456">Lyase</keyword>
<dbReference type="OrthoDB" id="9781577at2"/>
<dbReference type="AlphaFoldDB" id="A0A1B1U6V7"/>
<evidence type="ECO:0000256" key="2">
    <source>
        <dbReference type="ARBA" id="ARBA00022630"/>
    </source>
</evidence>
<reference evidence="7" key="1">
    <citation type="submission" date="2016-07" db="EMBL/GenBank/DDBJ databases">
        <authorList>
            <person name="Florea S."/>
            <person name="Webb J.S."/>
            <person name="Jaromczyk J."/>
            <person name="Schardl C.L."/>
        </authorList>
    </citation>
    <scope>NUCLEOTIDE SEQUENCE [LARGE SCALE GENOMIC DNA]</scope>
    <source>
        <strain evidence="7">MIT 01-6242</strain>
    </source>
</reference>
<dbReference type="Pfam" id="PF02441">
    <property type="entry name" value="Flavoprotein"/>
    <property type="match status" value="1"/>
</dbReference>
<sequence length="186" mass="20444">MKKLILGISGASGVRLGVRFLQEVKKHFECFVVVSHSACIVAQKEEGKDLMDVLFQENVKIYNEQEIDAGIASGSFGADVMAVIPTSMNMLAKISCGISDELISRCASVMLKERKTLLLAPREMPFSSIALENMSKLAGLGVIIAPPVLAYYAQSQDLQSMENFIIGKWLDVLGVPNSLYLRWSDR</sequence>
<dbReference type="SUPFAM" id="SSF52507">
    <property type="entry name" value="Homo-oligomeric flavin-containing Cys decarboxylases, HFCD"/>
    <property type="match status" value="1"/>
</dbReference>
<dbReference type="GO" id="GO:0004659">
    <property type="term" value="F:prenyltransferase activity"/>
    <property type="evidence" value="ECO:0007669"/>
    <property type="project" value="UniProtKB-KW"/>
</dbReference>
<dbReference type="NCBIfam" id="TIGR00421">
    <property type="entry name" value="ubiX_pad"/>
    <property type="match status" value="1"/>
</dbReference>
<protein>
    <submittedName>
        <fullName evidence="6">3-octaprenyl-4-hydroxybenzoate carboxy-lyase</fullName>
    </submittedName>
</protein>
<proteinExistence type="predicted"/>
<organism evidence="6 7">
    <name type="scientific">Helicobacter enhydrae</name>
    <dbReference type="NCBI Taxonomy" id="222136"/>
    <lineage>
        <taxon>Bacteria</taxon>
        <taxon>Pseudomonadati</taxon>
        <taxon>Campylobacterota</taxon>
        <taxon>Epsilonproteobacteria</taxon>
        <taxon>Campylobacterales</taxon>
        <taxon>Helicobacteraceae</taxon>
        <taxon>Helicobacter</taxon>
    </lineage>
</organism>
<dbReference type="EMBL" id="CP016503">
    <property type="protein sequence ID" value="ANV98498.1"/>
    <property type="molecule type" value="Genomic_DNA"/>
</dbReference>
<evidence type="ECO:0000313" key="7">
    <source>
        <dbReference type="Proteomes" id="UP000092884"/>
    </source>
</evidence>
<dbReference type="Gene3D" id="3.40.50.1950">
    <property type="entry name" value="Flavin prenyltransferase-like"/>
    <property type="match status" value="1"/>
</dbReference>
<dbReference type="InterPro" id="IPR004507">
    <property type="entry name" value="UbiX-like"/>
</dbReference>